<protein>
    <submittedName>
        <fullName evidence="1">Uncharacterized protein</fullName>
    </submittedName>
</protein>
<reference evidence="1" key="1">
    <citation type="submission" date="2020-02" db="EMBL/GenBank/DDBJ databases">
        <authorList>
            <person name="Meier V. D."/>
        </authorList>
    </citation>
    <scope>NUCLEOTIDE SEQUENCE</scope>
    <source>
        <strain evidence="1">AVDCRST_MAG64</strain>
    </source>
</reference>
<accession>A0A6J4MZG7</accession>
<dbReference type="EMBL" id="CADCUQ010000025">
    <property type="protein sequence ID" value="CAA9373196.1"/>
    <property type="molecule type" value="Genomic_DNA"/>
</dbReference>
<sequence length="38" mass="4120">MRLQVACSLGFWRDARAGEALASIALRDPGDEFVRAAV</sequence>
<proteinExistence type="predicted"/>
<feature type="non-terminal residue" evidence="1">
    <location>
        <position position="38"/>
    </location>
</feature>
<organism evidence="1">
    <name type="scientific">uncultured Phycisphaerae bacterium</name>
    <dbReference type="NCBI Taxonomy" id="904963"/>
    <lineage>
        <taxon>Bacteria</taxon>
        <taxon>Pseudomonadati</taxon>
        <taxon>Planctomycetota</taxon>
        <taxon>Phycisphaerae</taxon>
        <taxon>environmental samples</taxon>
    </lineage>
</organism>
<dbReference type="AlphaFoldDB" id="A0A6J4MZG7"/>
<name>A0A6J4MZG7_9BACT</name>
<evidence type="ECO:0000313" key="1">
    <source>
        <dbReference type="EMBL" id="CAA9373196.1"/>
    </source>
</evidence>
<gene>
    <name evidence="1" type="ORF">AVDCRST_MAG64-84</name>
</gene>